<proteinExistence type="predicted"/>
<dbReference type="Proteomes" id="UP000683925">
    <property type="component" value="Unassembled WGS sequence"/>
</dbReference>
<dbReference type="InterPro" id="IPR008271">
    <property type="entry name" value="Ser/Thr_kinase_AS"/>
</dbReference>
<feature type="domain" description="Protein kinase" evidence="2">
    <location>
        <begin position="745"/>
        <end position="1010"/>
    </location>
</feature>
<feature type="coiled-coil region" evidence="1">
    <location>
        <begin position="494"/>
        <end position="542"/>
    </location>
</feature>
<organism evidence="3 4">
    <name type="scientific">Paramecium octaurelia</name>
    <dbReference type="NCBI Taxonomy" id="43137"/>
    <lineage>
        <taxon>Eukaryota</taxon>
        <taxon>Sar</taxon>
        <taxon>Alveolata</taxon>
        <taxon>Ciliophora</taxon>
        <taxon>Intramacronucleata</taxon>
        <taxon>Oligohymenophorea</taxon>
        <taxon>Peniculida</taxon>
        <taxon>Parameciidae</taxon>
        <taxon>Paramecium</taxon>
    </lineage>
</organism>
<dbReference type="OMA" id="HQIANTK"/>
<dbReference type="AlphaFoldDB" id="A0A8S1TLP3"/>
<dbReference type="GO" id="GO:0005524">
    <property type="term" value="F:ATP binding"/>
    <property type="evidence" value="ECO:0007669"/>
    <property type="project" value="InterPro"/>
</dbReference>
<evidence type="ECO:0000259" key="2">
    <source>
        <dbReference type="PROSITE" id="PS50011"/>
    </source>
</evidence>
<feature type="coiled-coil region" evidence="1">
    <location>
        <begin position="151"/>
        <end position="196"/>
    </location>
</feature>
<dbReference type="EMBL" id="CAJJDP010000026">
    <property type="protein sequence ID" value="CAD8152192.1"/>
    <property type="molecule type" value="Genomic_DNA"/>
</dbReference>
<gene>
    <name evidence="3" type="ORF">POCTA_138.1.T0260125</name>
</gene>
<sequence>MNSKQLKQISSILNLINSFQFIQPKLNQLSDLSSGIALQQMLYHIFEIEIQLEQNDNWEMQMKEIKELWNAFESKLKLPQKPNFLQVVKNRNEQCILEMMVSLLQAIIHSPYSSELVTPMMQLDQETQMVLLKLIQEEQSSLTLDQESKISDEVLRKFEELEYENQKLNQELLLSKEQYEMEKKKMKEDMEIVQADIETRQKTINSLNEDLNQIYEVTQTNSVSEVCEYIHNRIDDIKGMQQIIETLKNDQQQEKDVHEEIVRDLRNKLEAGYRKYTQMQKLEKYCEQLKTQLSESLQEQTKNKENLKQNSKLKEENIELTNKVTQLQQKLDSQKQLQKQNQKIQSQQEFDISKARSENESLSRQLKLREQEIFKLKQEIIDLEHNIHNKTEQSQLENSSVMLHSLNDGEERRNFSGIFTPKRNLGLELSQLITKSNYLIEGDQKLKLDVHTQTDDNYESSTLLKKQDSSFDEEILSSQLSFWKTQCSDLLAERALYEEKQNQLHKEMKELQIKLEQFFIEQHKYEQELQEAKDKVLSLIEDNNVIRSQFEQSLQKIALQDKQLVEFPQIKEQLKGALQKLEKTEEQLRMKKKKKVPINQSSLKSRRRLMKNCYQLNRKNCSCWLHRSKIQSLIIMFPKSCDELYQCRLFKKLFLGSSTRYFYVFSDRVIANKDSNRKRTDRIFSNTNTNRLIWRYTNEQPLKLKGLIFDCGDLQFEYFGEDQTLRELKKNVSKLFFQAKVQEEYMAQQVIGQGNYALVLELQHLHSDQRFASKCIDKKKVQAIEQGEQSVQNEIKIMRILSPHKSLINLIEVYEGDNNIYLIMDLAQGGSLYKEMKNKVSLYSREEVQNIMYQILSGLHYIHSKRIMHRDLKPENILFREKGNLNTLTIADFGLSVEIDAFPYLYPKCGTPGFVAPEVANLIDKTQPYTAACDIFSAGVIFHILLLGEGLFVGNGHQEILRMNKEFQVDFSKPKYQQLDYDAKDLLFKMTAYNFLQRYTSEQCLQHPFFQNNGKQQSQQKITQFNTSQIEESPNKDSFNQYLQNYNSPNQKLISQDSKKLSIVTRTPLYGPKAVTPQVQIQNDILEELSPLSHFSLDQEQQGGQENDNHQIANTK</sequence>
<dbReference type="SMART" id="SM00220">
    <property type="entry name" value="S_TKc"/>
    <property type="match status" value="1"/>
</dbReference>
<feature type="coiled-coil region" evidence="1">
    <location>
        <begin position="248"/>
        <end position="393"/>
    </location>
</feature>
<dbReference type="FunFam" id="1.10.510.10:FF:000945">
    <property type="entry name" value="Uncharacterized protein"/>
    <property type="match status" value="1"/>
</dbReference>
<name>A0A8S1TLP3_PAROT</name>
<protein>
    <recommendedName>
        <fullName evidence="2">Protein kinase domain-containing protein</fullName>
    </recommendedName>
</protein>
<dbReference type="GO" id="GO:0005737">
    <property type="term" value="C:cytoplasm"/>
    <property type="evidence" value="ECO:0007669"/>
    <property type="project" value="TreeGrafter"/>
</dbReference>
<evidence type="ECO:0000256" key="1">
    <source>
        <dbReference type="SAM" id="Coils"/>
    </source>
</evidence>
<feature type="coiled-coil region" evidence="1">
    <location>
        <begin position="567"/>
        <end position="594"/>
    </location>
</feature>
<dbReference type="PANTHER" id="PTHR44167">
    <property type="entry name" value="OVARIAN-SPECIFIC SERINE/THREONINE-PROTEIN KINASE LOK-RELATED"/>
    <property type="match status" value="1"/>
</dbReference>
<keyword evidence="4" id="KW-1185">Reference proteome</keyword>
<dbReference type="GO" id="GO:0044773">
    <property type="term" value="P:mitotic DNA damage checkpoint signaling"/>
    <property type="evidence" value="ECO:0007669"/>
    <property type="project" value="TreeGrafter"/>
</dbReference>
<evidence type="ECO:0000313" key="4">
    <source>
        <dbReference type="Proteomes" id="UP000683925"/>
    </source>
</evidence>
<dbReference type="Pfam" id="PF00069">
    <property type="entry name" value="Pkinase"/>
    <property type="match status" value="1"/>
</dbReference>
<comment type="caution">
    <text evidence="3">The sequence shown here is derived from an EMBL/GenBank/DDBJ whole genome shotgun (WGS) entry which is preliminary data.</text>
</comment>
<dbReference type="PROSITE" id="PS50011">
    <property type="entry name" value="PROTEIN_KINASE_DOM"/>
    <property type="match status" value="1"/>
</dbReference>
<dbReference type="GO" id="GO:0004674">
    <property type="term" value="F:protein serine/threonine kinase activity"/>
    <property type="evidence" value="ECO:0007669"/>
    <property type="project" value="TreeGrafter"/>
</dbReference>
<keyword evidence="1" id="KW-0175">Coiled coil</keyword>
<reference evidence="3" key="1">
    <citation type="submission" date="2021-01" db="EMBL/GenBank/DDBJ databases">
        <authorList>
            <consortium name="Genoscope - CEA"/>
            <person name="William W."/>
        </authorList>
    </citation>
    <scope>NUCLEOTIDE SEQUENCE</scope>
</reference>
<dbReference type="InterPro" id="IPR000719">
    <property type="entry name" value="Prot_kinase_dom"/>
</dbReference>
<dbReference type="GO" id="GO:0005634">
    <property type="term" value="C:nucleus"/>
    <property type="evidence" value="ECO:0007669"/>
    <property type="project" value="TreeGrafter"/>
</dbReference>
<dbReference type="OrthoDB" id="283563at2759"/>
<accession>A0A8S1TLP3</accession>
<evidence type="ECO:0000313" key="3">
    <source>
        <dbReference type="EMBL" id="CAD8152192.1"/>
    </source>
</evidence>
<dbReference type="PROSITE" id="PS00108">
    <property type="entry name" value="PROTEIN_KINASE_ST"/>
    <property type="match status" value="1"/>
</dbReference>
<dbReference type="PANTHER" id="PTHR44167:SF18">
    <property type="entry name" value="PROTEIN KINASE DOMAIN-CONTAINING PROTEIN"/>
    <property type="match status" value="1"/>
</dbReference>